<dbReference type="RefSeq" id="WP_210757475.1">
    <property type="nucleotide sequence ID" value="NZ_CP060139.1"/>
</dbReference>
<gene>
    <name evidence="1" type="ORF">H4K34_11010</name>
</gene>
<organism evidence="1 2">
    <name type="scientific">Croceimicrobium hydrocarbonivorans</name>
    <dbReference type="NCBI Taxonomy" id="2761580"/>
    <lineage>
        <taxon>Bacteria</taxon>
        <taxon>Pseudomonadati</taxon>
        <taxon>Bacteroidota</taxon>
        <taxon>Flavobacteriia</taxon>
        <taxon>Flavobacteriales</taxon>
        <taxon>Owenweeksiaceae</taxon>
        <taxon>Croceimicrobium</taxon>
    </lineage>
</organism>
<dbReference type="AlphaFoldDB" id="A0A7H0VB09"/>
<evidence type="ECO:0000313" key="1">
    <source>
        <dbReference type="EMBL" id="QNR22907.1"/>
    </source>
</evidence>
<reference evidence="1 2" key="1">
    <citation type="submission" date="2020-08" db="EMBL/GenBank/DDBJ databases">
        <title>Croceimicrobium hydrocarbonivorans gen. nov., sp. nov., a novel marine bacterium isolated from a bacterial consortium that degrades polyethylene terephthalate.</title>
        <authorList>
            <person name="Liu R."/>
        </authorList>
    </citation>
    <scope>NUCLEOTIDE SEQUENCE [LARGE SCALE GENOMIC DNA]</scope>
    <source>
        <strain evidence="1 2">A20-9</strain>
    </source>
</reference>
<name>A0A7H0VB09_9FLAO</name>
<proteinExistence type="predicted"/>
<dbReference type="Proteomes" id="UP000516305">
    <property type="component" value="Chromosome"/>
</dbReference>
<keyword evidence="2" id="KW-1185">Reference proteome</keyword>
<dbReference type="EMBL" id="CP060139">
    <property type="protein sequence ID" value="QNR22907.1"/>
    <property type="molecule type" value="Genomic_DNA"/>
</dbReference>
<sequence>MKNGTFQEYLVVPDATCGTESGIKASPQYFFSACAAGELRMFILGEQEQEIANASQVLNWMTSEFGTYTKDLKYYMEEQYAVSDYLIQQMNIATGDGFFGVIFKVNTSNGDEVSVLVSNVSEGIRNVVDCFGSCSDESRDCAERWVMATPPYAECTCQGDDCRMNVWPMIGEE</sequence>
<accession>A0A7H0VB09</accession>
<dbReference type="KEGG" id="chyd:H4K34_11010"/>
<protein>
    <submittedName>
        <fullName evidence="1">Uncharacterized protein</fullName>
    </submittedName>
</protein>
<evidence type="ECO:0000313" key="2">
    <source>
        <dbReference type="Proteomes" id="UP000516305"/>
    </source>
</evidence>